<feature type="compositionally biased region" description="Gly residues" evidence="5">
    <location>
        <begin position="1"/>
        <end position="10"/>
    </location>
</feature>
<dbReference type="InterPro" id="IPR003959">
    <property type="entry name" value="ATPase_AAA_core"/>
</dbReference>
<evidence type="ECO:0000256" key="3">
    <source>
        <dbReference type="ARBA" id="ARBA00022840"/>
    </source>
</evidence>
<keyword evidence="3 4" id="KW-0067">ATP-binding</keyword>
<comment type="caution">
    <text evidence="7">The sequence shown here is derived from an EMBL/GenBank/DDBJ whole genome shotgun (WGS) entry which is preliminary data.</text>
</comment>
<feature type="region of interest" description="Disordered" evidence="5">
    <location>
        <begin position="72"/>
        <end position="106"/>
    </location>
</feature>
<sequence>MGRRGSGGGSQPRRRQSTLSPAIIQRRIELCKINHLSDDDIAEHLYSAYYPDYKHFKLIPFRNKLKQILNAAEYGGTPPRNKRRKTEESDTETPSSVASMAEDETEDAVPEFDIMKSLVRTQYGENPSKSKSKPKDDRHGGGVAAAGSEAVEEAAGGELKGKEKGGIIRFRDFGGIKKVIDELLMEVIVPLYNPQLPLWLGVKPMSGILLHGPPGCGKTRLAQAIANETGVPFYQISATEIVSGVSGTSEENIRELFSKAYQTAPSIVFIDEIDAIASKRENLQREMERRIVTQLLTCMDESHMAVKSSDANSDTEDGDKKSGYVLVIGATNRPDAVDAALRRPGRFD</sequence>
<feature type="domain" description="AAA+ ATPase" evidence="6">
    <location>
        <begin position="204"/>
        <end position="348"/>
    </location>
</feature>
<evidence type="ECO:0000259" key="6">
    <source>
        <dbReference type="SMART" id="SM00382"/>
    </source>
</evidence>
<dbReference type="InterPro" id="IPR027417">
    <property type="entry name" value="P-loop_NTPase"/>
</dbReference>
<gene>
    <name evidence="7" type="ORF">RND81_11G008800</name>
</gene>
<keyword evidence="2 4" id="KW-0547">Nucleotide-binding</keyword>
<dbReference type="PANTHER" id="PTHR48470:SF1">
    <property type="entry name" value="CELL DIVISION CONTROL PROTEIN 48 C ISOFORM 1"/>
    <property type="match status" value="1"/>
</dbReference>
<dbReference type="InterPro" id="IPR055278">
    <property type="entry name" value="CDC48c"/>
</dbReference>
<organism evidence="7 8">
    <name type="scientific">Saponaria officinalis</name>
    <name type="common">Common soapwort</name>
    <name type="synonym">Lychnis saponaria</name>
    <dbReference type="NCBI Taxonomy" id="3572"/>
    <lineage>
        <taxon>Eukaryota</taxon>
        <taxon>Viridiplantae</taxon>
        <taxon>Streptophyta</taxon>
        <taxon>Embryophyta</taxon>
        <taxon>Tracheophyta</taxon>
        <taxon>Spermatophyta</taxon>
        <taxon>Magnoliopsida</taxon>
        <taxon>eudicotyledons</taxon>
        <taxon>Gunneridae</taxon>
        <taxon>Pentapetalae</taxon>
        <taxon>Caryophyllales</taxon>
        <taxon>Caryophyllaceae</taxon>
        <taxon>Caryophylleae</taxon>
        <taxon>Saponaria</taxon>
    </lineage>
</organism>
<dbReference type="Proteomes" id="UP001443914">
    <property type="component" value="Unassembled WGS sequence"/>
</dbReference>
<dbReference type="PROSITE" id="PS00674">
    <property type="entry name" value="AAA"/>
    <property type="match status" value="1"/>
</dbReference>
<keyword evidence="8" id="KW-1185">Reference proteome</keyword>
<dbReference type="InterPro" id="IPR003960">
    <property type="entry name" value="ATPase_AAA_CS"/>
</dbReference>
<protein>
    <recommendedName>
        <fullName evidence="6">AAA+ ATPase domain-containing protein</fullName>
    </recommendedName>
</protein>
<dbReference type="PANTHER" id="PTHR48470">
    <property type="entry name" value="CELL DIVISION CONTROL PROTEIN 48 C ISOFORM 1"/>
    <property type="match status" value="1"/>
</dbReference>
<dbReference type="SUPFAM" id="SSF52540">
    <property type="entry name" value="P-loop containing nucleoside triphosphate hydrolases"/>
    <property type="match status" value="1"/>
</dbReference>
<proteinExistence type="inferred from homology"/>
<evidence type="ECO:0000313" key="7">
    <source>
        <dbReference type="EMBL" id="KAK9675467.1"/>
    </source>
</evidence>
<evidence type="ECO:0000256" key="4">
    <source>
        <dbReference type="RuleBase" id="RU003651"/>
    </source>
</evidence>
<evidence type="ECO:0000256" key="1">
    <source>
        <dbReference type="ARBA" id="ARBA00006914"/>
    </source>
</evidence>
<dbReference type="EMBL" id="JBDFQZ010000011">
    <property type="protein sequence ID" value="KAK9675467.1"/>
    <property type="molecule type" value="Genomic_DNA"/>
</dbReference>
<accession>A0AAW1HG20</accession>
<feature type="region of interest" description="Disordered" evidence="5">
    <location>
        <begin position="1"/>
        <end position="21"/>
    </location>
</feature>
<evidence type="ECO:0000256" key="2">
    <source>
        <dbReference type="ARBA" id="ARBA00022741"/>
    </source>
</evidence>
<dbReference type="GO" id="GO:0005524">
    <property type="term" value="F:ATP binding"/>
    <property type="evidence" value="ECO:0007669"/>
    <property type="project" value="UniProtKB-KW"/>
</dbReference>
<dbReference type="InterPro" id="IPR003593">
    <property type="entry name" value="AAA+_ATPase"/>
</dbReference>
<reference evidence="7" key="1">
    <citation type="submission" date="2024-03" db="EMBL/GenBank/DDBJ databases">
        <title>WGS assembly of Saponaria officinalis var. Norfolk2.</title>
        <authorList>
            <person name="Jenkins J."/>
            <person name="Shu S."/>
            <person name="Grimwood J."/>
            <person name="Barry K."/>
            <person name="Goodstein D."/>
            <person name="Schmutz J."/>
            <person name="Leebens-Mack J."/>
            <person name="Osbourn A."/>
        </authorList>
    </citation>
    <scope>NUCLEOTIDE SEQUENCE [LARGE SCALE GENOMIC DNA]</scope>
    <source>
        <strain evidence="7">JIC</strain>
    </source>
</reference>
<name>A0AAW1HG20_SAPOF</name>
<dbReference type="Pfam" id="PF00004">
    <property type="entry name" value="AAA"/>
    <property type="match status" value="1"/>
</dbReference>
<dbReference type="GO" id="GO:0016887">
    <property type="term" value="F:ATP hydrolysis activity"/>
    <property type="evidence" value="ECO:0007669"/>
    <property type="project" value="InterPro"/>
</dbReference>
<evidence type="ECO:0000256" key="5">
    <source>
        <dbReference type="SAM" id="MobiDB-lite"/>
    </source>
</evidence>
<comment type="similarity">
    <text evidence="1 4">Belongs to the AAA ATPase family.</text>
</comment>
<feature type="region of interest" description="Disordered" evidence="5">
    <location>
        <begin position="123"/>
        <end position="149"/>
    </location>
</feature>
<dbReference type="FunFam" id="3.40.50.300:FF:000365">
    <property type="entry name" value="Ribosome biogenesis ATPase RIX7"/>
    <property type="match status" value="1"/>
</dbReference>
<dbReference type="SMART" id="SM00382">
    <property type="entry name" value="AAA"/>
    <property type="match status" value="1"/>
</dbReference>
<dbReference type="Gene3D" id="3.40.50.300">
    <property type="entry name" value="P-loop containing nucleotide triphosphate hydrolases"/>
    <property type="match status" value="1"/>
</dbReference>
<dbReference type="AlphaFoldDB" id="A0AAW1HG20"/>
<evidence type="ECO:0000313" key="8">
    <source>
        <dbReference type="Proteomes" id="UP001443914"/>
    </source>
</evidence>